<dbReference type="PROSITE" id="PS50929">
    <property type="entry name" value="ABC_TM1F"/>
    <property type="match status" value="2"/>
</dbReference>
<feature type="transmembrane region" description="Helical" evidence="11">
    <location>
        <begin position="73"/>
        <end position="94"/>
    </location>
</feature>
<evidence type="ECO:0000256" key="2">
    <source>
        <dbReference type="ARBA" id="ARBA00007577"/>
    </source>
</evidence>
<evidence type="ECO:0000313" key="14">
    <source>
        <dbReference type="Proteomes" id="UP000046393"/>
    </source>
</evidence>
<keyword evidence="14" id="KW-1185">Reference proteome</keyword>
<comment type="similarity">
    <text evidence="2">Belongs to the ABC transporter superfamily. ABCB family. Multidrug resistance exporter (TC 3.A.1.201) subfamily.</text>
</comment>
<dbReference type="WBParaSite" id="SMUV_0000495201-mRNA-1">
    <property type="protein sequence ID" value="SMUV_0000495201-mRNA-1"/>
    <property type="gene ID" value="SMUV_0000495201"/>
</dbReference>
<dbReference type="GO" id="GO:0015421">
    <property type="term" value="F:ABC-type oligopeptide transporter activity"/>
    <property type="evidence" value="ECO:0007669"/>
    <property type="project" value="TreeGrafter"/>
</dbReference>
<dbReference type="InterPro" id="IPR027417">
    <property type="entry name" value="P-loop_NTPase"/>
</dbReference>
<keyword evidence="3" id="KW-0813">Transport</keyword>
<evidence type="ECO:0000256" key="3">
    <source>
        <dbReference type="ARBA" id="ARBA00022448"/>
    </source>
</evidence>
<evidence type="ECO:0000256" key="1">
    <source>
        <dbReference type="ARBA" id="ARBA00004141"/>
    </source>
</evidence>
<dbReference type="FunFam" id="3.40.50.300:FF:000240">
    <property type="entry name" value="ABC transporter B family member 20"/>
    <property type="match status" value="1"/>
</dbReference>
<evidence type="ECO:0000256" key="8">
    <source>
        <dbReference type="ARBA" id="ARBA00022989"/>
    </source>
</evidence>
<dbReference type="Pfam" id="PF00005">
    <property type="entry name" value="ABC_tran"/>
    <property type="match status" value="2"/>
</dbReference>
<evidence type="ECO:0000256" key="11">
    <source>
        <dbReference type="SAM" id="Phobius"/>
    </source>
</evidence>
<evidence type="ECO:0000256" key="7">
    <source>
        <dbReference type="ARBA" id="ARBA00022840"/>
    </source>
</evidence>
<dbReference type="PROSITE" id="PS00211">
    <property type="entry name" value="ABC_TRANSPORTER_1"/>
    <property type="match status" value="1"/>
</dbReference>
<name>A0A0N5AKD4_9BILA</name>
<dbReference type="STRING" id="451379.A0A0N5AKD4"/>
<feature type="transmembrane region" description="Helical" evidence="11">
    <location>
        <begin position="323"/>
        <end position="341"/>
    </location>
</feature>
<keyword evidence="7" id="KW-0067">ATP-binding</keyword>
<feature type="transmembrane region" description="Helical" evidence="11">
    <location>
        <begin position="259"/>
        <end position="278"/>
    </location>
</feature>
<sequence length="1204" mass="133250">MKADLCKRKLAAKPASFSMLFRFASGSDKVYVFFGVIFAILCGIAQPISMVLSGEMINLFLSENKEDNLFWNSGFRIVCLYAIIGVCITIFGMLQRVCYEKAATNIARNLRCEYIHSIIHKDMQWYDRQDIEKLTSEPNSGIGRIHDAIGDSFGIIVRSISLLLSCIAISLIYQWKLTLVTIAMGPLSALLLSIQQRVSESTFIDGEARKQSKADNEADAVVEESILKLKTVASCNGQDAMVKKYLRMIEKCKHHALKIYSYIGFFDGLFHCITYIFYGLGIYTSVSMIQAVATTIDQEVTNRTFSYGGYLCKKGLIDRRGDIFVVIGCIMYGSYCLGNLISHCMAIIAAEVGATIIYKVIDQVGLSIVDASEAKTELPSENDETIDNIKGRIRFTDVHFSYPANPDVKIFKGLTFEIKAGETVAIVGSSGCGKSTLIELLAGLYGPDSGTIEVDGKDIKNLNTNCLRSLIGVVQQEPAIFTGTIFENVRLGKSDLSEPQVIRYCKMADAHDFIRTLSNGYNTCIGIGGVHLSNAVKQKIAYARIMARNPKLLILDEATSALDARSETNLLEKLLKATNGKTKIIVAHRLCTLKQVNRILVIKDGVIAESGTHRELMQKKEGVYKKTCGFWNPYSKCSGHYIGLFVATFISMIRGTELACYVLLYKMAFDGFSESDTSKMMSALQKVLCCCGVLAVICIFVLAIAKFYCGWLAEKVVQDWCVKALRNVLDQKASFFDDPNNRRAAIVAHITSNSKKIKPVLNHYLMQATNSFFAMVLLIAGGIYFCWQITVPGFGVFAIFLLFTSIACRNVLLLEHIATSEDQSSKLAIEIVEQLKTIKLLTQEEYCSEWYEKIISQPCEIYKQSASLKGLIYSLATAFNFFTDMVCYGCGVYLIYNGLASASDVIGGVVSIQAGGFALILVIDSFNAFHSAGHAVDSLLKLNKSKEADEIDTANEKPEIKGKVTAEKVKFSYPDRPRYPILNELTFATAKGKTVAMVGAAGSGKSAIIDLLERFYDINDGTITIDSQDIKKIETAYLRENMAVVGKPVLFNGTIFDNVTFGCKDKTIDDVRNACEKADASSFIEALPLGYETELGNKEVRLSSGQIQRIVIARALIKDPKILLVDEATNVLDVESEKAIKELLEHAKTGRTCIVISHKLSLVQDADLILYIERGRVAEFGTHKQLMQVDRKYASLIRKQRLSM</sequence>
<dbReference type="AlphaFoldDB" id="A0A0N5AKD4"/>
<feature type="domain" description="ABC transmembrane type-1" evidence="13">
    <location>
        <begin position="33"/>
        <end position="291"/>
    </location>
</feature>
<dbReference type="SMART" id="SM00382">
    <property type="entry name" value="AAA"/>
    <property type="match status" value="2"/>
</dbReference>
<dbReference type="CDD" id="cd18577">
    <property type="entry name" value="ABC_6TM_Pgp_ABCB1_D1_like"/>
    <property type="match status" value="1"/>
</dbReference>
<comment type="subcellular location">
    <subcellularLocation>
        <location evidence="1">Membrane</location>
        <topology evidence="1">Multi-pass membrane protein</topology>
    </subcellularLocation>
</comment>
<feature type="domain" description="ABC transmembrane type-1" evidence="13">
    <location>
        <begin position="645"/>
        <end position="931"/>
    </location>
</feature>
<organism evidence="14 15">
    <name type="scientific">Syphacia muris</name>
    <dbReference type="NCBI Taxonomy" id="451379"/>
    <lineage>
        <taxon>Eukaryota</taxon>
        <taxon>Metazoa</taxon>
        <taxon>Ecdysozoa</taxon>
        <taxon>Nematoda</taxon>
        <taxon>Chromadorea</taxon>
        <taxon>Rhabditida</taxon>
        <taxon>Spirurina</taxon>
        <taxon>Oxyuridomorpha</taxon>
        <taxon>Oxyuroidea</taxon>
        <taxon>Oxyuridae</taxon>
        <taxon>Syphacia</taxon>
    </lineage>
</organism>
<keyword evidence="5" id="KW-0677">Repeat</keyword>
<keyword evidence="10" id="KW-0325">Glycoprotein</keyword>
<feature type="transmembrane region" description="Helical" evidence="11">
    <location>
        <begin position="684"/>
        <end position="705"/>
    </location>
</feature>
<evidence type="ECO:0000256" key="6">
    <source>
        <dbReference type="ARBA" id="ARBA00022741"/>
    </source>
</evidence>
<dbReference type="Pfam" id="PF00664">
    <property type="entry name" value="ABC_membrane"/>
    <property type="match status" value="2"/>
</dbReference>
<evidence type="ECO:0000256" key="10">
    <source>
        <dbReference type="ARBA" id="ARBA00023180"/>
    </source>
</evidence>
<feature type="transmembrane region" description="Helical" evidence="11">
    <location>
        <begin position="30"/>
        <end position="53"/>
    </location>
</feature>
<dbReference type="GO" id="GO:0090374">
    <property type="term" value="P:oligopeptide export from mitochondrion"/>
    <property type="evidence" value="ECO:0007669"/>
    <property type="project" value="TreeGrafter"/>
</dbReference>
<dbReference type="SUPFAM" id="SSF52540">
    <property type="entry name" value="P-loop containing nucleoside triphosphate hydrolases"/>
    <property type="match status" value="2"/>
</dbReference>
<dbReference type="GO" id="GO:0005743">
    <property type="term" value="C:mitochondrial inner membrane"/>
    <property type="evidence" value="ECO:0007669"/>
    <property type="project" value="TreeGrafter"/>
</dbReference>
<evidence type="ECO:0000256" key="9">
    <source>
        <dbReference type="ARBA" id="ARBA00023136"/>
    </source>
</evidence>
<dbReference type="GO" id="GO:0005524">
    <property type="term" value="F:ATP binding"/>
    <property type="evidence" value="ECO:0007669"/>
    <property type="project" value="UniProtKB-KW"/>
</dbReference>
<feature type="transmembrane region" description="Helical" evidence="11">
    <location>
        <begin position="641"/>
        <end position="664"/>
    </location>
</feature>
<keyword evidence="6" id="KW-0547">Nucleotide-binding</keyword>
<evidence type="ECO:0000313" key="15">
    <source>
        <dbReference type="WBParaSite" id="SMUV_0000495201-mRNA-1"/>
    </source>
</evidence>
<feature type="transmembrane region" description="Helical" evidence="11">
    <location>
        <begin position="902"/>
        <end position="923"/>
    </location>
</feature>
<keyword evidence="8 11" id="KW-1133">Transmembrane helix</keyword>
<keyword evidence="4 11" id="KW-0812">Transmembrane</keyword>
<dbReference type="InterPro" id="IPR003439">
    <property type="entry name" value="ABC_transporter-like_ATP-bd"/>
</dbReference>
<keyword evidence="9 11" id="KW-0472">Membrane</keyword>
<feature type="transmembrane region" description="Helical" evidence="11">
    <location>
        <begin position="871"/>
        <end position="896"/>
    </location>
</feature>
<evidence type="ECO:0000256" key="4">
    <source>
        <dbReference type="ARBA" id="ARBA00022692"/>
    </source>
</evidence>
<dbReference type="InterPro" id="IPR036640">
    <property type="entry name" value="ABC1_TM_sf"/>
</dbReference>
<feature type="transmembrane region" description="Helical" evidence="11">
    <location>
        <begin position="764"/>
        <end position="785"/>
    </location>
</feature>
<feature type="domain" description="ABC transporter" evidence="12">
    <location>
        <begin position="964"/>
        <end position="1199"/>
    </location>
</feature>
<feature type="transmembrane region" description="Helical" evidence="11">
    <location>
        <begin position="177"/>
        <end position="194"/>
    </location>
</feature>
<evidence type="ECO:0000259" key="13">
    <source>
        <dbReference type="PROSITE" id="PS50929"/>
    </source>
</evidence>
<dbReference type="Gene3D" id="3.40.50.300">
    <property type="entry name" value="P-loop containing nucleotide triphosphate hydrolases"/>
    <property type="match status" value="2"/>
</dbReference>
<dbReference type="InterPro" id="IPR039421">
    <property type="entry name" value="Type_1_exporter"/>
</dbReference>
<dbReference type="PANTHER" id="PTHR43394">
    <property type="entry name" value="ATP-DEPENDENT PERMEASE MDL1, MITOCHONDRIAL"/>
    <property type="match status" value="1"/>
</dbReference>
<protein>
    <submittedName>
        <fullName evidence="15">ABC transmembrane type-1 domain-containing protein</fullName>
    </submittedName>
</protein>
<dbReference type="PROSITE" id="PS50893">
    <property type="entry name" value="ABC_TRANSPORTER_2"/>
    <property type="match status" value="2"/>
</dbReference>
<dbReference type="InterPro" id="IPR003593">
    <property type="entry name" value="AAA+_ATPase"/>
</dbReference>
<dbReference type="InterPro" id="IPR011527">
    <property type="entry name" value="ABC1_TM_dom"/>
</dbReference>
<dbReference type="GO" id="GO:0016887">
    <property type="term" value="F:ATP hydrolysis activity"/>
    <property type="evidence" value="ECO:0007669"/>
    <property type="project" value="InterPro"/>
</dbReference>
<reference evidence="15" key="1">
    <citation type="submission" date="2017-02" db="UniProtKB">
        <authorList>
            <consortium name="WormBaseParasite"/>
        </authorList>
    </citation>
    <scope>IDENTIFICATION</scope>
</reference>
<proteinExistence type="inferred from homology"/>
<dbReference type="Proteomes" id="UP000046393">
    <property type="component" value="Unplaced"/>
</dbReference>
<dbReference type="PANTHER" id="PTHR43394:SF27">
    <property type="entry name" value="ATP-DEPENDENT TRANSLOCASE ABCB1-LIKE"/>
    <property type="match status" value="1"/>
</dbReference>
<dbReference type="SUPFAM" id="SSF90123">
    <property type="entry name" value="ABC transporter transmembrane region"/>
    <property type="match status" value="2"/>
</dbReference>
<feature type="transmembrane region" description="Helical" evidence="11">
    <location>
        <begin position="791"/>
        <end position="812"/>
    </location>
</feature>
<feature type="transmembrane region" description="Helical" evidence="11">
    <location>
        <begin position="153"/>
        <end position="171"/>
    </location>
</feature>
<dbReference type="InterPro" id="IPR017871">
    <property type="entry name" value="ABC_transporter-like_CS"/>
</dbReference>
<evidence type="ECO:0000259" key="12">
    <source>
        <dbReference type="PROSITE" id="PS50893"/>
    </source>
</evidence>
<accession>A0A0N5AKD4</accession>
<evidence type="ECO:0000256" key="5">
    <source>
        <dbReference type="ARBA" id="ARBA00022737"/>
    </source>
</evidence>
<dbReference type="FunFam" id="3.40.50.300:FF:000218">
    <property type="entry name" value="Multidrug ABC transporter ATP-binding protein"/>
    <property type="match status" value="1"/>
</dbReference>
<feature type="domain" description="ABC transporter" evidence="12">
    <location>
        <begin position="393"/>
        <end position="629"/>
    </location>
</feature>
<dbReference type="Gene3D" id="1.20.1560.10">
    <property type="entry name" value="ABC transporter type 1, transmembrane domain"/>
    <property type="match status" value="1"/>
</dbReference>